<dbReference type="AlphaFoldDB" id="A0AAV5R0C9"/>
<gene>
    <name evidence="2" type="ORF">DAPK24_012500</name>
</gene>
<feature type="compositionally biased region" description="Low complexity" evidence="1">
    <location>
        <begin position="47"/>
        <end position="58"/>
    </location>
</feature>
<feature type="region of interest" description="Disordered" evidence="1">
    <location>
        <begin position="238"/>
        <end position="259"/>
    </location>
</feature>
<name>A0AAV5R0C9_PICKL</name>
<accession>A0AAV5R0C9</accession>
<evidence type="ECO:0000256" key="1">
    <source>
        <dbReference type="SAM" id="MobiDB-lite"/>
    </source>
</evidence>
<evidence type="ECO:0000313" key="3">
    <source>
        <dbReference type="Proteomes" id="UP001378960"/>
    </source>
</evidence>
<organism evidence="2 3">
    <name type="scientific">Pichia kluyveri</name>
    <name type="common">Yeast</name>
    <dbReference type="NCBI Taxonomy" id="36015"/>
    <lineage>
        <taxon>Eukaryota</taxon>
        <taxon>Fungi</taxon>
        <taxon>Dikarya</taxon>
        <taxon>Ascomycota</taxon>
        <taxon>Saccharomycotina</taxon>
        <taxon>Pichiomycetes</taxon>
        <taxon>Pichiales</taxon>
        <taxon>Pichiaceae</taxon>
        <taxon>Pichia</taxon>
    </lineage>
</organism>
<dbReference type="EMBL" id="BTGB01000001">
    <property type="protein sequence ID" value="GMM44675.1"/>
    <property type="molecule type" value="Genomic_DNA"/>
</dbReference>
<reference evidence="2 3" key="1">
    <citation type="journal article" date="2023" name="Elife">
        <title>Identification of key yeast species and microbe-microbe interactions impacting larval growth of Drosophila in the wild.</title>
        <authorList>
            <person name="Mure A."/>
            <person name="Sugiura Y."/>
            <person name="Maeda R."/>
            <person name="Honda K."/>
            <person name="Sakurai N."/>
            <person name="Takahashi Y."/>
            <person name="Watada M."/>
            <person name="Katoh T."/>
            <person name="Gotoh A."/>
            <person name="Gotoh Y."/>
            <person name="Taniguchi I."/>
            <person name="Nakamura K."/>
            <person name="Hayashi T."/>
            <person name="Katayama T."/>
            <person name="Uemura T."/>
            <person name="Hattori Y."/>
        </authorList>
    </citation>
    <scope>NUCLEOTIDE SEQUENCE [LARGE SCALE GENOMIC DNA]</scope>
    <source>
        <strain evidence="2 3">PK-24</strain>
    </source>
</reference>
<evidence type="ECO:0008006" key="4">
    <source>
        <dbReference type="Google" id="ProtNLM"/>
    </source>
</evidence>
<proteinExistence type="predicted"/>
<feature type="region of interest" description="Disordered" evidence="1">
    <location>
        <begin position="26"/>
        <end position="91"/>
    </location>
</feature>
<comment type="caution">
    <text evidence="2">The sequence shown here is derived from an EMBL/GenBank/DDBJ whole genome shotgun (WGS) entry which is preliminary data.</text>
</comment>
<evidence type="ECO:0000313" key="2">
    <source>
        <dbReference type="EMBL" id="GMM44675.1"/>
    </source>
</evidence>
<sequence>MLSSLTRGTYARTALSLRFVRCQSSSPSAKLINNESPEQQELRLKKLQQQQQQQLQQQQKEDSQKKKLLDQSGNKNNEKVENVKSSSSSKKIKKVKTKMGFSNVVKVPSTISLETREILLDKLYQGFNPLLLPIKPVRKKAKSPKILVNIYEDLMFDEDGFENEEENISSIIGPKLEISKYIFDKNPDVENKLKELDNENKDNKSNNNIGDILFTSRKSDGSKFGRVRLQYKKNSLKTLKNRSIKSKSDDTNNNNDDDY</sequence>
<keyword evidence="3" id="KW-1185">Reference proteome</keyword>
<dbReference type="Proteomes" id="UP001378960">
    <property type="component" value="Unassembled WGS sequence"/>
</dbReference>
<protein>
    <recommendedName>
        <fullName evidence="4">Altered inheritance of mitochondria protein 23, mitochondrial</fullName>
    </recommendedName>
</protein>
<feature type="compositionally biased region" description="Basic and acidic residues" evidence="1">
    <location>
        <begin position="59"/>
        <end position="69"/>
    </location>
</feature>
<feature type="compositionally biased region" description="Polar residues" evidence="1">
    <location>
        <begin position="26"/>
        <end position="37"/>
    </location>
</feature>